<dbReference type="STRING" id="797114.C475_18626"/>
<dbReference type="Proteomes" id="UP000011626">
    <property type="component" value="Unassembled WGS sequence"/>
</dbReference>
<name>M0CG21_9EURY</name>
<keyword evidence="2" id="KW-1185">Reference proteome</keyword>
<evidence type="ECO:0000313" key="1">
    <source>
        <dbReference type="EMBL" id="ELZ21568.1"/>
    </source>
</evidence>
<proteinExistence type="predicted"/>
<comment type="caution">
    <text evidence="1">The sequence shown here is derived from an EMBL/GenBank/DDBJ whole genome shotgun (WGS) entry which is preliminary data.</text>
</comment>
<dbReference type="EMBL" id="AOIU01000039">
    <property type="protein sequence ID" value="ELZ21568.1"/>
    <property type="molecule type" value="Genomic_DNA"/>
</dbReference>
<protein>
    <submittedName>
        <fullName evidence="1">Uncharacterized protein</fullName>
    </submittedName>
</protein>
<reference evidence="1 2" key="1">
    <citation type="journal article" date="2014" name="PLoS Genet.">
        <title>Phylogenetically driven sequencing of extremely halophilic archaea reveals strategies for static and dynamic osmo-response.</title>
        <authorList>
            <person name="Becker E.A."/>
            <person name="Seitzer P.M."/>
            <person name="Tritt A."/>
            <person name="Larsen D."/>
            <person name="Krusor M."/>
            <person name="Yao A.I."/>
            <person name="Wu D."/>
            <person name="Madern D."/>
            <person name="Eisen J.A."/>
            <person name="Darling A.E."/>
            <person name="Facciotti M.T."/>
        </authorList>
    </citation>
    <scope>NUCLEOTIDE SEQUENCE [LARGE SCALE GENOMIC DNA]</scope>
    <source>
        <strain evidence="1 2">2-9-1</strain>
    </source>
</reference>
<accession>M0CG21</accession>
<sequence>MLSKFVVALLDDLLGWPVQDRLFNLRRKVPQRDDHGRSLQFGEVAVPVLCAVDETPVDGQLRNPGVRKSLRCGVSAIRHLPFLPLLVRDMPVIDSQIPGVLGIVSMYPGLEIFRTEPTNNEEHRVVSSAL</sequence>
<evidence type="ECO:0000313" key="2">
    <source>
        <dbReference type="Proteomes" id="UP000011626"/>
    </source>
</evidence>
<dbReference type="RefSeq" id="WP_006885390.1">
    <property type="nucleotide sequence ID" value="NZ_AOIU01000039.1"/>
</dbReference>
<gene>
    <name evidence="1" type="ORF">C475_18626</name>
</gene>
<dbReference type="AlphaFoldDB" id="M0CG21"/>
<organism evidence="1 2">
    <name type="scientific">Halosimplex carlsbadense 2-9-1</name>
    <dbReference type="NCBI Taxonomy" id="797114"/>
    <lineage>
        <taxon>Archaea</taxon>
        <taxon>Methanobacteriati</taxon>
        <taxon>Methanobacteriota</taxon>
        <taxon>Stenosarchaea group</taxon>
        <taxon>Halobacteria</taxon>
        <taxon>Halobacteriales</taxon>
        <taxon>Haloarculaceae</taxon>
        <taxon>Halosimplex</taxon>
    </lineage>
</organism>